<comment type="caution">
    <text evidence="3">The sequence shown here is derived from an EMBL/GenBank/DDBJ whole genome shotgun (WGS) entry which is preliminary data.</text>
</comment>
<dbReference type="InterPro" id="IPR011010">
    <property type="entry name" value="DNA_brk_join_enz"/>
</dbReference>
<dbReference type="EMBL" id="JBHUCX010000003">
    <property type="protein sequence ID" value="MFD1673222.1"/>
    <property type="molecule type" value="Genomic_DNA"/>
</dbReference>
<sequence length="95" mass="10576">PLYRKVNKGDWVELRRLSDKSVANIVKRMVRSIGFNPALYAGHSLRAGFATVSAAAGANERDIMRQTGHKSVATVRRYIREGEMFKDNAASRLGL</sequence>
<dbReference type="RefSeq" id="WP_377940576.1">
    <property type="nucleotide sequence ID" value="NZ_JBHUCX010000003.1"/>
</dbReference>
<protein>
    <submittedName>
        <fullName evidence="3">Tyrosine-type recombinase/integrase</fullName>
    </submittedName>
</protein>
<feature type="non-terminal residue" evidence="3">
    <location>
        <position position="1"/>
    </location>
</feature>
<dbReference type="Proteomes" id="UP001597079">
    <property type="component" value="Unassembled WGS sequence"/>
</dbReference>
<reference evidence="4" key="1">
    <citation type="journal article" date="2019" name="Int. J. Syst. Evol. Microbiol.">
        <title>The Global Catalogue of Microorganisms (GCM) 10K type strain sequencing project: providing services to taxonomists for standard genome sequencing and annotation.</title>
        <authorList>
            <consortium name="The Broad Institute Genomics Platform"/>
            <consortium name="The Broad Institute Genome Sequencing Center for Infectious Disease"/>
            <person name="Wu L."/>
            <person name="Ma J."/>
        </authorList>
    </citation>
    <scope>NUCLEOTIDE SEQUENCE [LARGE SCALE GENOMIC DNA]</scope>
    <source>
        <strain evidence="4">CGMCC 1.12286</strain>
    </source>
</reference>
<dbReference type="InterPro" id="IPR002104">
    <property type="entry name" value="Integrase_catalytic"/>
</dbReference>
<keyword evidence="4" id="KW-1185">Reference proteome</keyword>
<dbReference type="PROSITE" id="PS51898">
    <property type="entry name" value="TYR_RECOMBINASE"/>
    <property type="match status" value="1"/>
</dbReference>
<proteinExistence type="predicted"/>
<evidence type="ECO:0000313" key="3">
    <source>
        <dbReference type="EMBL" id="MFD1673222.1"/>
    </source>
</evidence>
<name>A0ABW4JE01_9BACL</name>
<evidence type="ECO:0000313" key="4">
    <source>
        <dbReference type="Proteomes" id="UP001597079"/>
    </source>
</evidence>
<dbReference type="InterPro" id="IPR013762">
    <property type="entry name" value="Integrase-like_cat_sf"/>
</dbReference>
<evidence type="ECO:0000259" key="2">
    <source>
        <dbReference type="PROSITE" id="PS51898"/>
    </source>
</evidence>
<dbReference type="SUPFAM" id="SSF56349">
    <property type="entry name" value="DNA breaking-rejoining enzymes"/>
    <property type="match status" value="1"/>
</dbReference>
<accession>A0ABW4JE01</accession>
<keyword evidence="1" id="KW-0233">DNA recombination</keyword>
<dbReference type="Pfam" id="PF00589">
    <property type="entry name" value="Phage_integrase"/>
    <property type="match status" value="1"/>
</dbReference>
<dbReference type="Gene3D" id="1.10.443.10">
    <property type="entry name" value="Intergrase catalytic core"/>
    <property type="match status" value="1"/>
</dbReference>
<organism evidence="3 4">
    <name type="scientific">Alicyclobacillus fodiniaquatilis</name>
    <dbReference type="NCBI Taxonomy" id="1661150"/>
    <lineage>
        <taxon>Bacteria</taxon>
        <taxon>Bacillati</taxon>
        <taxon>Bacillota</taxon>
        <taxon>Bacilli</taxon>
        <taxon>Bacillales</taxon>
        <taxon>Alicyclobacillaceae</taxon>
        <taxon>Alicyclobacillus</taxon>
    </lineage>
</organism>
<evidence type="ECO:0000256" key="1">
    <source>
        <dbReference type="ARBA" id="ARBA00023172"/>
    </source>
</evidence>
<feature type="domain" description="Tyr recombinase" evidence="2">
    <location>
        <begin position="1"/>
        <end position="93"/>
    </location>
</feature>
<gene>
    <name evidence="3" type="ORF">ACFSB2_00615</name>
</gene>